<evidence type="ECO:0000313" key="5">
    <source>
        <dbReference type="Proteomes" id="UP000249229"/>
    </source>
</evidence>
<dbReference type="AlphaFoldDB" id="A0A2W5R548"/>
<evidence type="ECO:0000259" key="3">
    <source>
        <dbReference type="Pfam" id="PF07516"/>
    </source>
</evidence>
<dbReference type="GO" id="GO:0017038">
    <property type="term" value="P:protein import"/>
    <property type="evidence" value="ECO:0007669"/>
    <property type="project" value="InterPro"/>
</dbReference>
<proteinExistence type="predicted"/>
<dbReference type="InterPro" id="IPR004027">
    <property type="entry name" value="SEC_C_motif"/>
</dbReference>
<dbReference type="Gene3D" id="1.10.3060.10">
    <property type="entry name" value="Helical scaffold and wing domains of SecA"/>
    <property type="match status" value="1"/>
</dbReference>
<organism evidence="4 5">
    <name type="scientific">Sphingomonas taxi</name>
    <dbReference type="NCBI Taxonomy" id="1549858"/>
    <lineage>
        <taxon>Bacteria</taxon>
        <taxon>Pseudomonadati</taxon>
        <taxon>Pseudomonadota</taxon>
        <taxon>Alphaproteobacteria</taxon>
        <taxon>Sphingomonadales</taxon>
        <taxon>Sphingomonadaceae</taxon>
        <taxon>Sphingomonas</taxon>
    </lineage>
</organism>
<gene>
    <name evidence="4" type="ORF">DI544_13595</name>
</gene>
<feature type="non-terminal residue" evidence="4">
    <location>
        <position position="1"/>
    </location>
</feature>
<dbReference type="EMBL" id="QFQI01000015">
    <property type="protein sequence ID" value="PZQ58590.1"/>
    <property type="molecule type" value="Genomic_DNA"/>
</dbReference>
<dbReference type="Gene3D" id="3.10.450.50">
    <property type="match status" value="1"/>
</dbReference>
<feature type="domain" description="SecA Wing/Scaffold" evidence="3">
    <location>
        <begin position="1"/>
        <end position="47"/>
    </location>
</feature>
<feature type="region of interest" description="Disordered" evidence="2">
    <location>
        <begin position="52"/>
        <end position="126"/>
    </location>
</feature>
<dbReference type="Pfam" id="PF07516">
    <property type="entry name" value="SecA_SW"/>
    <property type="match status" value="1"/>
</dbReference>
<sequence length="137" mass="15281">DALRQVVHLRAYAQKTPINEYKQEAFNLFQRMLDAIREDVTRTIAHASFRMQEPPPLPELPDFITTHFDPFTGEDNSNDIDAGTRGLVTTRLPPLQIPQPSAADIGEDPANWEGQVSRNSPCPCGSGRKYKHCHGAA</sequence>
<evidence type="ECO:0000256" key="2">
    <source>
        <dbReference type="SAM" id="MobiDB-lite"/>
    </source>
</evidence>
<evidence type="ECO:0000256" key="1">
    <source>
        <dbReference type="ARBA" id="ARBA00022490"/>
    </source>
</evidence>
<protein>
    <submittedName>
        <fullName evidence="4">Preprotein translocase subunit SecA</fullName>
    </submittedName>
</protein>
<name>A0A2W5R548_9SPHN</name>
<dbReference type="Proteomes" id="UP000249229">
    <property type="component" value="Unassembled WGS sequence"/>
</dbReference>
<dbReference type="InterPro" id="IPR036266">
    <property type="entry name" value="SecA_Wing/Scaffold_sf"/>
</dbReference>
<keyword evidence="1" id="KW-0963">Cytoplasm</keyword>
<reference evidence="4 5" key="1">
    <citation type="submission" date="2017-08" db="EMBL/GenBank/DDBJ databases">
        <title>Infants hospitalized years apart are colonized by the same room-sourced microbial strains.</title>
        <authorList>
            <person name="Brooks B."/>
            <person name="Olm M.R."/>
            <person name="Firek B.A."/>
            <person name="Baker R."/>
            <person name="Thomas B.C."/>
            <person name="Morowitz M.J."/>
            <person name="Banfield J.F."/>
        </authorList>
    </citation>
    <scope>NUCLEOTIDE SEQUENCE [LARGE SCALE GENOMIC DNA]</scope>
    <source>
        <strain evidence="4">S2_005_001_R1_22</strain>
    </source>
</reference>
<dbReference type="GO" id="GO:0016020">
    <property type="term" value="C:membrane"/>
    <property type="evidence" value="ECO:0007669"/>
    <property type="project" value="InterPro"/>
</dbReference>
<evidence type="ECO:0000313" key="4">
    <source>
        <dbReference type="EMBL" id="PZQ58590.1"/>
    </source>
</evidence>
<dbReference type="SUPFAM" id="SSF81886">
    <property type="entry name" value="Helical scaffold and wing domains of SecA"/>
    <property type="match status" value="1"/>
</dbReference>
<dbReference type="InterPro" id="IPR011116">
    <property type="entry name" value="SecA_Wing/Scaffold"/>
</dbReference>
<comment type="caution">
    <text evidence="4">The sequence shown here is derived from an EMBL/GenBank/DDBJ whole genome shotgun (WGS) entry which is preliminary data.</text>
</comment>
<dbReference type="Pfam" id="PF02810">
    <property type="entry name" value="SEC-C"/>
    <property type="match status" value="1"/>
</dbReference>
<accession>A0A2W5R548</accession>